<dbReference type="InterPro" id="IPR016163">
    <property type="entry name" value="Ald_DH_C"/>
</dbReference>
<dbReference type="InterPro" id="IPR029510">
    <property type="entry name" value="Ald_DH_CS_GLU"/>
</dbReference>
<feature type="active site" evidence="7">
    <location>
        <position position="126"/>
    </location>
</feature>
<evidence type="ECO:0000259" key="10">
    <source>
        <dbReference type="Pfam" id="PF13460"/>
    </source>
</evidence>
<evidence type="ECO:0000256" key="3">
    <source>
        <dbReference type="ARBA" id="ARBA00013051"/>
    </source>
</evidence>
<protein>
    <recommendedName>
        <fullName evidence="4">Succinate-semialdehyde dehydrogenase, mitochondrial</fullName>
        <ecNumber evidence="3">1.2.1.24</ecNumber>
    </recommendedName>
    <alternativeName>
        <fullName evidence="6">NAD(+)-dependent succinic semialdehyde dehydrogenase</fullName>
    </alternativeName>
</protein>
<dbReference type="SUPFAM" id="SSF53720">
    <property type="entry name" value="ALDH-like"/>
    <property type="match status" value="1"/>
</dbReference>
<dbReference type="FunFam" id="3.40.605.10:FF:000063">
    <property type="entry name" value="Succinate-semialdehyde dehydrogenase, mitochondrial"/>
    <property type="match status" value="1"/>
</dbReference>
<dbReference type="GeneID" id="34453628"/>
<organism evidence="11 12">
    <name type="scientific">Aspergillus bombycis</name>
    <dbReference type="NCBI Taxonomy" id="109264"/>
    <lineage>
        <taxon>Eukaryota</taxon>
        <taxon>Fungi</taxon>
        <taxon>Dikarya</taxon>
        <taxon>Ascomycota</taxon>
        <taxon>Pezizomycotina</taxon>
        <taxon>Eurotiomycetes</taxon>
        <taxon>Eurotiomycetidae</taxon>
        <taxon>Eurotiales</taxon>
        <taxon>Aspergillaceae</taxon>
        <taxon>Aspergillus</taxon>
    </lineage>
</organism>
<dbReference type="InterPro" id="IPR050740">
    <property type="entry name" value="Aldehyde_DH_Superfamily"/>
</dbReference>
<feature type="domain" description="NAD(P)-binding" evidence="10">
    <location>
        <begin position="351"/>
        <end position="436"/>
    </location>
</feature>
<evidence type="ECO:0000256" key="1">
    <source>
        <dbReference type="ARBA" id="ARBA00005176"/>
    </source>
</evidence>
<sequence>MISSQHAGSKNLVIRQPVGVCAIIAPWNFPVAMITRKLGPVIAAGCTAVAKPPREASLCATALAHIALEAGLPTEVVQVTPCTDRVAVTELYTNPLVRKVSFTGSTDVGKVISEHAVRTMKRISMELGGNAPLIVFDDADMDAAVEGAVICKFRCSGQTCVCANRIYVHRACHDIFVQRLSARIQSFKVGPGLSPDVTHGPLINRAAVEKAQAHIDDTLNKGATLVTWGKTMDGSGGFFIEPTLLVGITSEMAVVCEETFGPLAAITVDEVIQMTNATEYGLAGYLFSQSMNTILRVSAALEVGMLGVNTGKISAAEAPFDSVKESGFGREGSNFSGQLGTTMPTKIFITGVTGYIGGDALYHIHQNHPDFEYSALIRTDDKARKVQAQYPKLRVIIGDLDDTEKIAREAAWADIVIHTADSSDHVVAANAIAEGMVQGHSPERPGYWLHTGGTGILTYFDSDVRKVSGEPDEKVFNDWDGIDELVNLPPAAFHRNVDEIVLKTGVEYADRVKTVIVCPPTIYGPGRGPISGRGRQAYELASFILKQKYTPQIGKGLARWNNVHVWDLSRLFEGLVQAALDPTRANDDEIWGGKGYFLCENGEHIWGDLSRLIGQQAFKLGYLAEAPQHQEWSLDEAVKSPAGFEAASWGWNSRGKALRGTEVLDWKPQERSLEDEVPDLIRSEASRLDL</sequence>
<feature type="domain" description="Aldehyde dehydrogenase" evidence="9">
    <location>
        <begin position="6"/>
        <end position="334"/>
    </location>
</feature>
<dbReference type="RefSeq" id="XP_022384772.1">
    <property type="nucleotide sequence ID" value="XM_022537366.1"/>
</dbReference>
<evidence type="ECO:0000256" key="8">
    <source>
        <dbReference type="RuleBase" id="RU003345"/>
    </source>
</evidence>
<name>A0A1F7ZPS8_9EURO</name>
<reference evidence="11 12" key="1">
    <citation type="journal article" date="2016" name="Genome Biol. Evol.">
        <title>Draft genome sequence of an aflatoxigenic Aspergillus species, A. bombycis.</title>
        <authorList>
            <person name="Moore G.G."/>
            <person name="Mack B.M."/>
            <person name="Beltz S.B."/>
            <person name="Gilbert M.K."/>
        </authorList>
    </citation>
    <scope>NUCLEOTIDE SEQUENCE [LARGE SCALE GENOMIC DNA]</scope>
    <source>
        <strain evidence="12">NRRL 26010</strain>
    </source>
</reference>
<dbReference type="PROSITE" id="PS00687">
    <property type="entry name" value="ALDEHYDE_DEHYDR_GLU"/>
    <property type="match status" value="1"/>
</dbReference>
<dbReference type="PANTHER" id="PTHR43353">
    <property type="entry name" value="SUCCINATE-SEMIALDEHYDE DEHYDROGENASE, MITOCHONDRIAL"/>
    <property type="match status" value="1"/>
</dbReference>
<evidence type="ECO:0000256" key="7">
    <source>
        <dbReference type="PROSITE-ProRule" id="PRU10007"/>
    </source>
</evidence>
<dbReference type="Gene3D" id="3.40.605.10">
    <property type="entry name" value="Aldehyde Dehydrogenase, Chain A, domain 1"/>
    <property type="match status" value="1"/>
</dbReference>
<dbReference type="EMBL" id="LYCR01000122">
    <property type="protein sequence ID" value="OGM41055.1"/>
    <property type="molecule type" value="Genomic_DNA"/>
</dbReference>
<dbReference type="InterPro" id="IPR016162">
    <property type="entry name" value="Ald_DH_N"/>
</dbReference>
<comment type="similarity">
    <text evidence="2 8">Belongs to the aldehyde dehydrogenase family.</text>
</comment>
<evidence type="ECO:0000256" key="2">
    <source>
        <dbReference type="ARBA" id="ARBA00009986"/>
    </source>
</evidence>
<evidence type="ECO:0000259" key="9">
    <source>
        <dbReference type="Pfam" id="PF00171"/>
    </source>
</evidence>
<dbReference type="OrthoDB" id="2130169at2759"/>
<dbReference type="PANTHER" id="PTHR43353:SF5">
    <property type="entry name" value="SUCCINATE-SEMIALDEHYDE DEHYDROGENASE, MITOCHONDRIAL"/>
    <property type="match status" value="1"/>
</dbReference>
<dbReference type="Gene3D" id="3.40.50.720">
    <property type="entry name" value="NAD(P)-binding Rossmann-like Domain"/>
    <property type="match status" value="2"/>
</dbReference>
<proteinExistence type="inferred from homology"/>
<keyword evidence="12" id="KW-1185">Reference proteome</keyword>
<gene>
    <name evidence="11" type="ORF">ABOM_010238</name>
</gene>
<dbReference type="AlphaFoldDB" id="A0A1F7ZPS8"/>
<keyword evidence="5 8" id="KW-0560">Oxidoreductase</keyword>
<dbReference type="GO" id="GO:0004777">
    <property type="term" value="F:succinate-semialdehyde dehydrogenase (NAD+) activity"/>
    <property type="evidence" value="ECO:0007669"/>
    <property type="project" value="UniProtKB-EC"/>
</dbReference>
<dbReference type="InterPro" id="IPR036291">
    <property type="entry name" value="NAD(P)-bd_dom_sf"/>
</dbReference>
<evidence type="ECO:0000256" key="4">
    <source>
        <dbReference type="ARBA" id="ARBA00019842"/>
    </source>
</evidence>
<evidence type="ECO:0000313" key="11">
    <source>
        <dbReference type="EMBL" id="OGM41055.1"/>
    </source>
</evidence>
<dbReference type="GO" id="GO:0009450">
    <property type="term" value="P:gamma-aminobutyric acid catabolic process"/>
    <property type="evidence" value="ECO:0007669"/>
    <property type="project" value="TreeGrafter"/>
</dbReference>
<comment type="caution">
    <text evidence="11">The sequence shown here is derived from an EMBL/GenBank/DDBJ whole genome shotgun (WGS) entry which is preliminary data.</text>
</comment>
<dbReference type="Pfam" id="PF13460">
    <property type="entry name" value="NAD_binding_10"/>
    <property type="match status" value="1"/>
</dbReference>
<evidence type="ECO:0000256" key="5">
    <source>
        <dbReference type="ARBA" id="ARBA00023002"/>
    </source>
</evidence>
<dbReference type="InterPro" id="IPR015590">
    <property type="entry name" value="Aldehyde_DH_dom"/>
</dbReference>
<dbReference type="InterPro" id="IPR016161">
    <property type="entry name" value="Ald_DH/histidinol_DH"/>
</dbReference>
<evidence type="ECO:0000256" key="6">
    <source>
        <dbReference type="ARBA" id="ARBA00030806"/>
    </source>
</evidence>
<dbReference type="SUPFAM" id="SSF51735">
    <property type="entry name" value="NAD(P)-binding Rossmann-fold domains"/>
    <property type="match status" value="1"/>
</dbReference>
<dbReference type="FunFam" id="3.40.309.10:FF:000004">
    <property type="entry name" value="Succinate-semialdehyde dehydrogenase I"/>
    <property type="match status" value="1"/>
</dbReference>
<dbReference type="Gene3D" id="3.40.309.10">
    <property type="entry name" value="Aldehyde Dehydrogenase, Chain A, domain 2"/>
    <property type="match status" value="1"/>
</dbReference>
<comment type="pathway">
    <text evidence="1">Amino-acid degradation; 4-aminobutanoate degradation.</text>
</comment>
<dbReference type="PROSITE" id="PS00070">
    <property type="entry name" value="ALDEHYDE_DEHYDR_CYS"/>
    <property type="match status" value="1"/>
</dbReference>
<dbReference type="InterPro" id="IPR016160">
    <property type="entry name" value="Ald_DH_CS_CYS"/>
</dbReference>
<dbReference type="InterPro" id="IPR016040">
    <property type="entry name" value="NAD(P)-bd_dom"/>
</dbReference>
<dbReference type="Proteomes" id="UP000179179">
    <property type="component" value="Unassembled WGS sequence"/>
</dbReference>
<dbReference type="EC" id="1.2.1.24" evidence="3"/>
<dbReference type="Pfam" id="PF00171">
    <property type="entry name" value="Aldedh"/>
    <property type="match status" value="1"/>
</dbReference>
<evidence type="ECO:0000313" key="12">
    <source>
        <dbReference type="Proteomes" id="UP000179179"/>
    </source>
</evidence>
<accession>A0A1F7ZPS8</accession>
<dbReference type="STRING" id="109264.A0A1F7ZPS8"/>